<gene>
    <name evidence="2" type="ORF">RR46_04389</name>
</gene>
<organism evidence="2 3">
    <name type="scientific">Papilio xuthus</name>
    <name type="common">Asian swallowtail butterfly</name>
    <dbReference type="NCBI Taxonomy" id="66420"/>
    <lineage>
        <taxon>Eukaryota</taxon>
        <taxon>Metazoa</taxon>
        <taxon>Ecdysozoa</taxon>
        <taxon>Arthropoda</taxon>
        <taxon>Hexapoda</taxon>
        <taxon>Insecta</taxon>
        <taxon>Pterygota</taxon>
        <taxon>Neoptera</taxon>
        <taxon>Endopterygota</taxon>
        <taxon>Lepidoptera</taxon>
        <taxon>Glossata</taxon>
        <taxon>Ditrysia</taxon>
        <taxon>Papilionoidea</taxon>
        <taxon>Papilionidae</taxon>
        <taxon>Papilioninae</taxon>
        <taxon>Papilio</taxon>
    </lineage>
</organism>
<reference evidence="2 3" key="1">
    <citation type="journal article" date="2015" name="Nat. Commun.">
        <title>Outbred genome sequencing and CRISPR/Cas9 gene editing in butterflies.</title>
        <authorList>
            <person name="Li X."/>
            <person name="Fan D."/>
            <person name="Zhang W."/>
            <person name="Liu G."/>
            <person name="Zhang L."/>
            <person name="Zhao L."/>
            <person name="Fang X."/>
            <person name="Chen L."/>
            <person name="Dong Y."/>
            <person name="Chen Y."/>
            <person name="Ding Y."/>
            <person name="Zhao R."/>
            <person name="Feng M."/>
            <person name="Zhu Y."/>
            <person name="Feng Y."/>
            <person name="Jiang X."/>
            <person name="Zhu D."/>
            <person name="Xiang H."/>
            <person name="Feng X."/>
            <person name="Li S."/>
            <person name="Wang J."/>
            <person name="Zhang G."/>
            <person name="Kronforst M.R."/>
            <person name="Wang W."/>
        </authorList>
    </citation>
    <scope>NUCLEOTIDE SEQUENCE [LARGE SCALE GENOMIC DNA]</scope>
    <source>
        <strain evidence="2">Ya'a_city_454_Px</strain>
        <tissue evidence="2">Whole body</tissue>
    </source>
</reference>
<feature type="compositionally biased region" description="Basic and acidic residues" evidence="1">
    <location>
        <begin position="54"/>
        <end position="66"/>
    </location>
</feature>
<feature type="region of interest" description="Disordered" evidence="1">
    <location>
        <begin position="54"/>
        <end position="73"/>
    </location>
</feature>
<protein>
    <submittedName>
        <fullName evidence="2">Uncharacterized protein</fullName>
    </submittedName>
</protein>
<evidence type="ECO:0000256" key="1">
    <source>
        <dbReference type="SAM" id="MobiDB-lite"/>
    </source>
</evidence>
<sequence length="73" mass="8154">MPAPQQNTQNNPQGSAPLSREMIQSEHMNKKLMANLLKSLIKGGDPTIAKMFEKEKETEGNDERKCSCNPNPQ</sequence>
<dbReference type="Proteomes" id="UP000053268">
    <property type="component" value="Unassembled WGS sequence"/>
</dbReference>
<evidence type="ECO:0000313" key="2">
    <source>
        <dbReference type="EMBL" id="KPI94321.1"/>
    </source>
</evidence>
<name>A0A194PLL0_PAPXU</name>
<dbReference type="EMBL" id="KQ459599">
    <property type="protein sequence ID" value="KPI94321.1"/>
    <property type="molecule type" value="Genomic_DNA"/>
</dbReference>
<feature type="region of interest" description="Disordered" evidence="1">
    <location>
        <begin position="1"/>
        <end position="22"/>
    </location>
</feature>
<keyword evidence="3" id="KW-1185">Reference proteome</keyword>
<dbReference type="AlphaFoldDB" id="A0A194PLL0"/>
<feature type="compositionally biased region" description="Low complexity" evidence="1">
    <location>
        <begin position="1"/>
        <end position="13"/>
    </location>
</feature>
<accession>A0A194PLL0</accession>
<evidence type="ECO:0000313" key="3">
    <source>
        <dbReference type="Proteomes" id="UP000053268"/>
    </source>
</evidence>
<proteinExistence type="predicted"/>